<dbReference type="InterPro" id="IPR018247">
    <property type="entry name" value="EF_Hand_1_Ca_BS"/>
</dbReference>
<organism evidence="8 9">
    <name type="scientific">Pontiella sulfatireligans</name>
    <dbReference type="NCBI Taxonomy" id="2750658"/>
    <lineage>
        <taxon>Bacteria</taxon>
        <taxon>Pseudomonadati</taxon>
        <taxon>Kiritimatiellota</taxon>
        <taxon>Kiritimatiellia</taxon>
        <taxon>Kiritimatiellales</taxon>
        <taxon>Pontiellaceae</taxon>
        <taxon>Pontiella</taxon>
    </lineage>
</organism>
<dbReference type="SUPFAM" id="SSF53649">
    <property type="entry name" value="Alkaline phosphatase-like"/>
    <property type="match status" value="1"/>
</dbReference>
<dbReference type="Gene3D" id="3.40.720.10">
    <property type="entry name" value="Alkaline Phosphatase, subunit A"/>
    <property type="match status" value="1"/>
</dbReference>
<evidence type="ECO:0000256" key="3">
    <source>
        <dbReference type="ARBA" id="ARBA00022525"/>
    </source>
</evidence>
<dbReference type="Pfam" id="PF00884">
    <property type="entry name" value="Sulfatase"/>
    <property type="match status" value="1"/>
</dbReference>
<dbReference type="NCBIfam" id="NF033679">
    <property type="entry name" value="DNRLRE_dom"/>
    <property type="match status" value="1"/>
</dbReference>
<keyword evidence="4" id="KW-0732">Signal</keyword>
<dbReference type="PROSITE" id="PS00018">
    <property type="entry name" value="EF_HAND_1"/>
    <property type="match status" value="1"/>
</dbReference>
<dbReference type="Pfam" id="PF24517">
    <property type="entry name" value="CBM96"/>
    <property type="match status" value="1"/>
</dbReference>
<evidence type="ECO:0000256" key="5">
    <source>
        <dbReference type="ARBA" id="ARBA00022801"/>
    </source>
</evidence>
<comment type="subcellular location">
    <subcellularLocation>
        <location evidence="1">Secreted</location>
    </subcellularLocation>
</comment>
<evidence type="ECO:0000259" key="7">
    <source>
        <dbReference type="Pfam" id="PF24517"/>
    </source>
</evidence>
<keyword evidence="9" id="KW-1185">Reference proteome</keyword>
<sequence length="795" mass="87395">MLNKIIGVAVLVAGSVYANTNGPNVIVVYADDISAREIPIYGSTVWSPPPGGDTSDPAYFAATPVMDMMATNGVWFRSAWASVICGPSRAMMMTGRYASAHKWWYNDDKGRKENGAVWDLYESSPLIIGKVAQQAGYRTMWCGKTQMNNYNSEDYGFDEGAFTQGGVADGSPNPYTDFELKNVSGELTNIDTGLPVASFAQRSWYWQPSVSLWRHPDAPTETIWWPFEAADQAAYGLSTYGPDVEMDLIMGFMERSASSNTPFFVYHTSHLGHDGYNWLGQPEDVKWPGTPIVTWDGTNYSRTAPNITGDIGVYDLHGTVTDMGIHEHVNYLDYQLWQYIEKMKELGIEDNTILIFCADNGTHSYGKGSGDRQKGTHVPLIIYAPGVGMVRQGPQDELVSMADFLPTLAEVSGAEIPADYEIHGKSFWTYLTETNSTQKEWIYSYKNGDQLIRGHLVMKDGNDKWWDISSTPSDLISFPEITDWNTVSLAHRDERDALLAILPEFDNYALEHDPPHPPSAGSAQTVGTVTHDVDMKSTVVLRTASTMKFDDDIPRYAYMQFDVSGYTPGSGDVRLWLKNASCVGTVGIFECSNGWDQATVDWVTKPGDPATSPSVGTIEMSAVGEWYSISVSNIVTSDGTYSFGMTLNDTNSAADPGHINSMESGSDAPYIGLESVSNANYDMEYWLYENGLYAHEAGEDADNDGMVNSNEYVAGSNPRNSTSLLTVDGVPMSGSNYGVSFESVSSRLYDVEYTDSLGSGWNILSNGIPGNGGTVEIPDAYNDSNRFYRVRVSLP</sequence>
<keyword evidence="5" id="KW-0378">Hydrolase</keyword>
<evidence type="ECO:0000256" key="2">
    <source>
        <dbReference type="ARBA" id="ARBA00008779"/>
    </source>
</evidence>
<evidence type="ECO:0000313" key="8">
    <source>
        <dbReference type="EMBL" id="VGO22446.1"/>
    </source>
</evidence>
<evidence type="ECO:0000256" key="1">
    <source>
        <dbReference type="ARBA" id="ARBA00004613"/>
    </source>
</evidence>
<dbReference type="AlphaFoldDB" id="A0A6C2UU79"/>
<dbReference type="Proteomes" id="UP000346198">
    <property type="component" value="Unassembled WGS sequence"/>
</dbReference>
<dbReference type="GO" id="GO:0004065">
    <property type="term" value="F:arylsulfatase activity"/>
    <property type="evidence" value="ECO:0007669"/>
    <property type="project" value="TreeGrafter"/>
</dbReference>
<feature type="domain" description="Sulfatase N-terminal" evidence="6">
    <location>
        <begin position="23"/>
        <end position="413"/>
    </location>
</feature>
<proteinExistence type="inferred from homology"/>
<dbReference type="InterPro" id="IPR055372">
    <property type="entry name" value="CBM96"/>
</dbReference>
<protein>
    <submittedName>
        <fullName evidence="8">Arylsulfatase</fullName>
    </submittedName>
</protein>
<reference evidence="8 9" key="1">
    <citation type="submission" date="2019-04" db="EMBL/GenBank/DDBJ databases">
        <authorList>
            <person name="Van Vliet M D."/>
        </authorList>
    </citation>
    <scope>NUCLEOTIDE SEQUENCE [LARGE SCALE GENOMIC DNA]</scope>
    <source>
        <strain evidence="8 9">F21</strain>
    </source>
</reference>
<dbReference type="EMBL" id="CAAHFH010000002">
    <property type="protein sequence ID" value="VGO22446.1"/>
    <property type="molecule type" value="Genomic_DNA"/>
</dbReference>
<keyword evidence="3" id="KW-0964">Secreted</keyword>
<comment type="similarity">
    <text evidence="2">Belongs to the sulfatase family.</text>
</comment>
<gene>
    <name evidence="8" type="ORF">SCARR_04529</name>
</gene>
<dbReference type="PANTHER" id="PTHR42693">
    <property type="entry name" value="ARYLSULFATASE FAMILY MEMBER"/>
    <property type="match status" value="1"/>
</dbReference>
<feature type="domain" description="Carbohydrate-binding module family 96" evidence="7">
    <location>
        <begin position="548"/>
        <end position="671"/>
    </location>
</feature>
<dbReference type="RefSeq" id="WP_136063827.1">
    <property type="nucleotide sequence ID" value="NZ_CAAHFH010000002.1"/>
</dbReference>
<evidence type="ECO:0000256" key="4">
    <source>
        <dbReference type="ARBA" id="ARBA00022729"/>
    </source>
</evidence>
<dbReference type="InterPro" id="IPR017850">
    <property type="entry name" value="Alkaline_phosphatase_core_sf"/>
</dbReference>
<evidence type="ECO:0000259" key="6">
    <source>
        <dbReference type="Pfam" id="PF00884"/>
    </source>
</evidence>
<name>A0A6C2UU79_9BACT</name>
<dbReference type="GO" id="GO:0005576">
    <property type="term" value="C:extracellular region"/>
    <property type="evidence" value="ECO:0007669"/>
    <property type="project" value="UniProtKB-SubCell"/>
</dbReference>
<dbReference type="InterPro" id="IPR050738">
    <property type="entry name" value="Sulfatase"/>
</dbReference>
<accession>A0A6C2UU79</accession>
<evidence type="ECO:0000313" key="9">
    <source>
        <dbReference type="Proteomes" id="UP000346198"/>
    </source>
</evidence>
<dbReference type="PANTHER" id="PTHR42693:SF53">
    <property type="entry name" value="ENDO-4-O-SULFATASE"/>
    <property type="match status" value="1"/>
</dbReference>
<dbReference type="InterPro" id="IPR000917">
    <property type="entry name" value="Sulfatase_N"/>
</dbReference>